<dbReference type="PANTHER" id="PTHR43845">
    <property type="entry name" value="BLR5969 PROTEIN"/>
    <property type="match status" value="1"/>
</dbReference>
<dbReference type="SUPFAM" id="SSF56801">
    <property type="entry name" value="Acetyl-CoA synthetase-like"/>
    <property type="match status" value="1"/>
</dbReference>
<comment type="caution">
    <text evidence="1">The sequence shown here is derived from an EMBL/GenBank/DDBJ whole genome shotgun (WGS) entry which is preliminary data.</text>
</comment>
<dbReference type="AlphaFoldDB" id="A0A939RWZ9"/>
<name>A0A939RWZ9_9MICO</name>
<protein>
    <submittedName>
        <fullName evidence="1">CoF synthetase</fullName>
    </submittedName>
</protein>
<keyword evidence="2" id="KW-1185">Reference proteome</keyword>
<dbReference type="EMBL" id="JAGDYL010000003">
    <property type="protein sequence ID" value="MBO1804188.1"/>
    <property type="molecule type" value="Genomic_DNA"/>
</dbReference>
<accession>A0A939RWZ9</accession>
<dbReference type="RefSeq" id="WP_208044677.1">
    <property type="nucleotide sequence ID" value="NZ_JAGDYL010000003.1"/>
</dbReference>
<gene>
    <name evidence="1" type="ORF">J4H91_02495</name>
</gene>
<dbReference type="PANTHER" id="PTHR43845:SF1">
    <property type="entry name" value="BLR5969 PROTEIN"/>
    <property type="match status" value="1"/>
</dbReference>
<sequence length="529" mass="59322">MKRWVTFALLAVLERAVRLLMPRVGTHRILLAPGIEPLRWKLGRLRAWRTFEQTAKRVPAYREFLAERGFPRRLDTSAGVESALLTIPEMDKDSYVKRWSIPERCLDGRIPRRGVIVDESSGSSGTPTSWIRGPRERMATRQILQLGYSNTAQSMKYPPFVLNAFSLGAWATGMNVTTSLTDVSMIKSIGPDKNKIIQTIQEFGPKHTYVILSYPPFLKSLFDDTRLDWSKYDIVAAFGGEGISESMRDRILEVAHSAYGSYGASDLEINLALETDFTVELRRAIAASPELAKRVSKRAEYGVLPMIFQFNPFNYLIETNAEGELLVTIVRSENLNPRIRYNIHDRGHVMRVAELEPVLRELGLQRVLKSKLLDLPLLFHYGRSDLSVDFNGAVVGPDSLRDVINAHELLLGIVENHRLISFEDGSGNRQLHLAIQLVEGSDTADLDAERLAAEVFAELRRANGDFHNAILTSDDAMLPTLAFYRFREGPFENDGAKLKNEYVAHLDAGQLGSAGLDLSIMAAKQLPLS</sequence>
<proteinExistence type="predicted"/>
<organism evidence="1 2">
    <name type="scientific">Leucobacter ruminantium</name>
    <dbReference type="NCBI Taxonomy" id="1289170"/>
    <lineage>
        <taxon>Bacteria</taxon>
        <taxon>Bacillati</taxon>
        <taxon>Actinomycetota</taxon>
        <taxon>Actinomycetes</taxon>
        <taxon>Micrococcales</taxon>
        <taxon>Microbacteriaceae</taxon>
        <taxon>Leucobacter</taxon>
    </lineage>
</organism>
<dbReference type="InterPro" id="IPR042099">
    <property type="entry name" value="ANL_N_sf"/>
</dbReference>
<reference evidence="1" key="1">
    <citation type="submission" date="2021-03" db="EMBL/GenBank/DDBJ databases">
        <title>Leucobacter chromiisoli sp. nov., isolated from chromium-containing soil of chemical plant.</title>
        <authorList>
            <person name="Xu Z."/>
        </authorList>
    </citation>
    <scope>NUCLEOTIDE SEQUENCE</scope>
    <source>
        <strain evidence="1">A2</strain>
    </source>
</reference>
<evidence type="ECO:0000313" key="2">
    <source>
        <dbReference type="Proteomes" id="UP000664398"/>
    </source>
</evidence>
<dbReference type="Proteomes" id="UP000664398">
    <property type="component" value="Unassembled WGS sequence"/>
</dbReference>
<dbReference type="Gene3D" id="3.40.50.12780">
    <property type="entry name" value="N-terminal domain of ligase-like"/>
    <property type="match status" value="1"/>
</dbReference>
<evidence type="ECO:0000313" key="1">
    <source>
        <dbReference type="EMBL" id="MBO1804188.1"/>
    </source>
</evidence>